<dbReference type="STRING" id="575788.VS_0173"/>
<dbReference type="GO" id="GO:0016791">
    <property type="term" value="F:phosphatase activity"/>
    <property type="evidence" value="ECO:0007669"/>
    <property type="project" value="UniProtKB-ARBA"/>
</dbReference>
<dbReference type="InterPro" id="IPR000150">
    <property type="entry name" value="Cof"/>
</dbReference>
<dbReference type="PANTHER" id="PTHR10000">
    <property type="entry name" value="PHOSPHOSERINE PHOSPHATASE"/>
    <property type="match status" value="1"/>
</dbReference>
<evidence type="ECO:0000313" key="1">
    <source>
        <dbReference type="EMBL" id="CAV17205.1"/>
    </source>
</evidence>
<dbReference type="eggNOG" id="COG0561">
    <property type="taxonomic scope" value="Bacteria"/>
</dbReference>
<gene>
    <name evidence="1" type="ordered locus">VS_0173</name>
</gene>
<keyword evidence="1" id="KW-0378">Hydrolase</keyword>
<dbReference type="SFLD" id="SFLDG01140">
    <property type="entry name" value="C2.B:_Phosphomannomutase_and_P"/>
    <property type="match status" value="1"/>
</dbReference>
<dbReference type="InterPro" id="IPR006379">
    <property type="entry name" value="HAD-SF_hydro_IIB"/>
</dbReference>
<dbReference type="SFLD" id="SFLDS00003">
    <property type="entry name" value="Haloacid_Dehalogenase"/>
    <property type="match status" value="1"/>
</dbReference>
<dbReference type="Gene3D" id="3.40.50.1000">
    <property type="entry name" value="HAD superfamily/HAD-like"/>
    <property type="match status" value="1"/>
</dbReference>
<dbReference type="KEGG" id="vsp:VS_0173"/>
<sequence>MRHEKSLESKMKYQAVMIDLDGTLLSDAEQICVTNKQAICLAVNNGYQVSLASGRPHQLMMPYVDQLQLSLPIICCNGAYIYDPKTQRVQHQHTISHESLTGLLSLLNDGHFTFTIYSSKGIFAQKESTHTKGLEKKAEVINAAMELQIIPTLTELIARSGDVYKVLVSSQDKESLNQLRDSLKMHFQADLSTPNKLDITSKAATKGHALQQWLNDQRISSHNTIAFGDGDNDASMFRLVGEPVAMANASPALKGMANLIVTNNNGCGIGQYLRLIVQEGQHTCQNTFSY</sequence>
<dbReference type="NCBIfam" id="TIGR00099">
    <property type="entry name" value="Cof-subfamily"/>
    <property type="match status" value="1"/>
</dbReference>
<dbReference type="PANTHER" id="PTHR10000:SF58">
    <property type="entry name" value="PYRIDOXAL PHOSPHATE PHOSPHATASE YBHA"/>
    <property type="match status" value="1"/>
</dbReference>
<dbReference type="AlphaFoldDB" id="B7VHJ3"/>
<protein>
    <submittedName>
        <fullName evidence="1">Hydrolase of the HAD superfamily</fullName>
    </submittedName>
</protein>
<dbReference type="PROSITE" id="PS01229">
    <property type="entry name" value="COF_2"/>
    <property type="match status" value="1"/>
</dbReference>
<dbReference type="Proteomes" id="UP000009100">
    <property type="component" value="Chromosome 1"/>
</dbReference>
<dbReference type="PROSITE" id="PS01228">
    <property type="entry name" value="COF_1"/>
    <property type="match status" value="1"/>
</dbReference>
<reference evidence="1 2" key="1">
    <citation type="submission" date="2009-02" db="EMBL/GenBank/DDBJ databases">
        <title>Vibrio splendidus str. LGP32 complete genome.</title>
        <authorList>
            <person name="Mazel D."/>
            <person name="Le Roux F."/>
        </authorList>
    </citation>
    <scope>NUCLEOTIDE SEQUENCE [LARGE SCALE GENOMIC DNA]</scope>
    <source>
        <strain evidence="1 2">LGP32</strain>
    </source>
</reference>
<organism evidence="1 2">
    <name type="scientific">Vibrio atlanticus (strain LGP32)</name>
    <name type="common">Vibrio splendidus (strain Mel32)</name>
    <dbReference type="NCBI Taxonomy" id="575788"/>
    <lineage>
        <taxon>Bacteria</taxon>
        <taxon>Pseudomonadati</taxon>
        <taxon>Pseudomonadota</taxon>
        <taxon>Gammaproteobacteria</taxon>
        <taxon>Vibrionales</taxon>
        <taxon>Vibrionaceae</taxon>
        <taxon>Vibrio</taxon>
    </lineage>
</organism>
<accession>B7VHJ3</accession>
<dbReference type="Gene3D" id="3.30.1240.10">
    <property type="match status" value="1"/>
</dbReference>
<evidence type="ECO:0000313" key="2">
    <source>
        <dbReference type="Proteomes" id="UP000009100"/>
    </source>
</evidence>
<dbReference type="InterPro" id="IPR023214">
    <property type="entry name" value="HAD_sf"/>
</dbReference>
<dbReference type="GO" id="GO:0005829">
    <property type="term" value="C:cytosol"/>
    <property type="evidence" value="ECO:0007669"/>
    <property type="project" value="TreeGrafter"/>
</dbReference>
<dbReference type="SUPFAM" id="SSF56784">
    <property type="entry name" value="HAD-like"/>
    <property type="match status" value="1"/>
</dbReference>
<dbReference type="CDD" id="cd07516">
    <property type="entry name" value="HAD_Pase"/>
    <property type="match status" value="1"/>
</dbReference>
<dbReference type="NCBIfam" id="TIGR01484">
    <property type="entry name" value="HAD-SF-IIB"/>
    <property type="match status" value="1"/>
</dbReference>
<dbReference type="InterPro" id="IPR036412">
    <property type="entry name" value="HAD-like_sf"/>
</dbReference>
<proteinExistence type="predicted"/>
<dbReference type="Pfam" id="PF08282">
    <property type="entry name" value="Hydrolase_3"/>
    <property type="match status" value="1"/>
</dbReference>
<dbReference type="HOGENOM" id="CLU_044146_1_0_6"/>
<name>B7VHJ3_VIBA3</name>
<dbReference type="GO" id="GO:0000287">
    <property type="term" value="F:magnesium ion binding"/>
    <property type="evidence" value="ECO:0007669"/>
    <property type="project" value="UniProtKB-ARBA"/>
</dbReference>
<dbReference type="EMBL" id="FM954972">
    <property type="protein sequence ID" value="CAV17205.1"/>
    <property type="molecule type" value="Genomic_DNA"/>
</dbReference>